<gene>
    <name evidence="3" type="ORF">Q7A36_28695</name>
</gene>
<proteinExistence type="predicted"/>
<evidence type="ECO:0000313" key="4">
    <source>
        <dbReference type="Proteomes" id="UP001243009"/>
    </source>
</evidence>
<comment type="caution">
    <text evidence="3">The sequence shown here is derived from an EMBL/GenBank/DDBJ whole genome shotgun (WGS) entry which is preliminary data.</text>
</comment>
<sequence length="108" mass="10886">MTFPSKRITTAILLATTAASPALAQITTGGVNISGNLNPTTVISNGINLLLLVLGALILGYWGVVGAMHLRGNPVEGRWIVGGIIGTCFIAGCAFIGQRLLGGGGVAL</sequence>
<feature type="chain" id="PRO_5047257187" description="Conjugal transfer protein TrbC" evidence="2">
    <location>
        <begin position="25"/>
        <end position="108"/>
    </location>
</feature>
<feature type="transmembrane region" description="Helical" evidence="1">
    <location>
        <begin position="79"/>
        <end position="101"/>
    </location>
</feature>
<reference evidence="3 4" key="1">
    <citation type="submission" date="2023-08" db="EMBL/GenBank/DDBJ databases">
        <title>The draft genome sequence of Paracraurococcus sp. LOR1-02.</title>
        <authorList>
            <person name="Kingkaew E."/>
            <person name="Tanasupawat S."/>
        </authorList>
    </citation>
    <scope>NUCLEOTIDE SEQUENCE [LARGE SCALE GENOMIC DNA]</scope>
    <source>
        <strain evidence="3 4">LOR1-02</strain>
    </source>
</reference>
<name>A0ABT9E8G4_9PROT</name>
<evidence type="ECO:0008006" key="5">
    <source>
        <dbReference type="Google" id="ProtNLM"/>
    </source>
</evidence>
<protein>
    <recommendedName>
        <fullName evidence="5">Conjugal transfer protein TrbC</fullName>
    </recommendedName>
</protein>
<keyword evidence="1" id="KW-1133">Transmembrane helix</keyword>
<dbReference type="Proteomes" id="UP001243009">
    <property type="component" value="Unassembled WGS sequence"/>
</dbReference>
<keyword evidence="1" id="KW-0812">Transmembrane</keyword>
<keyword evidence="4" id="KW-1185">Reference proteome</keyword>
<feature type="transmembrane region" description="Helical" evidence="1">
    <location>
        <begin position="48"/>
        <end position="67"/>
    </location>
</feature>
<accession>A0ABT9E8G4</accession>
<evidence type="ECO:0000256" key="2">
    <source>
        <dbReference type="SAM" id="SignalP"/>
    </source>
</evidence>
<organism evidence="3 4">
    <name type="scientific">Paracraurococcus lichenis</name>
    <dbReference type="NCBI Taxonomy" id="3064888"/>
    <lineage>
        <taxon>Bacteria</taxon>
        <taxon>Pseudomonadati</taxon>
        <taxon>Pseudomonadota</taxon>
        <taxon>Alphaproteobacteria</taxon>
        <taxon>Acetobacterales</taxon>
        <taxon>Roseomonadaceae</taxon>
        <taxon>Paracraurococcus</taxon>
    </lineage>
</organism>
<evidence type="ECO:0000313" key="3">
    <source>
        <dbReference type="EMBL" id="MDO9712355.1"/>
    </source>
</evidence>
<keyword evidence="2" id="KW-0732">Signal</keyword>
<dbReference type="EMBL" id="JAUTWS010000046">
    <property type="protein sequence ID" value="MDO9712355.1"/>
    <property type="molecule type" value="Genomic_DNA"/>
</dbReference>
<feature type="signal peptide" evidence="2">
    <location>
        <begin position="1"/>
        <end position="24"/>
    </location>
</feature>
<evidence type="ECO:0000256" key="1">
    <source>
        <dbReference type="SAM" id="Phobius"/>
    </source>
</evidence>
<dbReference type="RefSeq" id="WP_305107210.1">
    <property type="nucleotide sequence ID" value="NZ_JAUTWS010000046.1"/>
</dbReference>
<keyword evidence="1" id="KW-0472">Membrane</keyword>